<feature type="compositionally biased region" description="Polar residues" evidence="2">
    <location>
        <begin position="2029"/>
        <end position="2039"/>
    </location>
</feature>
<dbReference type="Pfam" id="PF13176">
    <property type="entry name" value="TPR_7"/>
    <property type="match status" value="1"/>
</dbReference>
<feature type="compositionally biased region" description="Low complexity" evidence="2">
    <location>
        <begin position="2696"/>
        <end position="2719"/>
    </location>
</feature>
<feature type="region of interest" description="Disordered" evidence="2">
    <location>
        <begin position="2685"/>
        <end position="2807"/>
    </location>
</feature>
<dbReference type="SMART" id="SM00028">
    <property type="entry name" value="TPR"/>
    <property type="match status" value="24"/>
</dbReference>
<evidence type="ECO:0000259" key="3">
    <source>
        <dbReference type="Pfam" id="PF12770"/>
    </source>
</evidence>
<evidence type="ECO:0000313" key="5">
    <source>
        <dbReference type="EMBL" id="GFR96987.1"/>
    </source>
</evidence>
<dbReference type="Pfam" id="PF12770">
    <property type="entry name" value="CHAT"/>
    <property type="match status" value="1"/>
</dbReference>
<dbReference type="InterPro" id="IPR019734">
    <property type="entry name" value="TPR_rpt"/>
</dbReference>
<evidence type="ECO:0000259" key="4">
    <source>
        <dbReference type="Pfam" id="PF26117"/>
    </source>
</evidence>
<gene>
    <name evidence="5" type="ORF">ElyMa_004465900</name>
</gene>
<feature type="compositionally biased region" description="Low complexity" evidence="2">
    <location>
        <begin position="1441"/>
        <end position="1465"/>
    </location>
</feature>
<dbReference type="FunFam" id="1.25.40.10:FF:000040">
    <property type="entry name" value="Tetratricopeptide repeat domain 28"/>
    <property type="match status" value="1"/>
</dbReference>
<keyword evidence="6" id="KW-1185">Reference proteome</keyword>
<feature type="compositionally biased region" description="Gly residues" evidence="2">
    <location>
        <begin position="1466"/>
        <end position="1480"/>
    </location>
</feature>
<proteinExistence type="predicted"/>
<dbReference type="InterPro" id="IPR011990">
    <property type="entry name" value="TPR-like_helical_dom_sf"/>
</dbReference>
<feature type="compositionally biased region" description="Low complexity" evidence="2">
    <location>
        <begin position="2797"/>
        <end position="2806"/>
    </location>
</feature>
<name>A0AAV4HFQ2_9GAST</name>
<feature type="compositionally biased region" description="Low complexity" evidence="2">
    <location>
        <begin position="3003"/>
        <end position="3037"/>
    </location>
</feature>
<feature type="region of interest" description="Disordered" evidence="2">
    <location>
        <begin position="2029"/>
        <end position="2088"/>
    </location>
</feature>
<feature type="compositionally biased region" description="Polar residues" evidence="2">
    <location>
        <begin position="2396"/>
        <end position="2410"/>
    </location>
</feature>
<feature type="compositionally biased region" description="Low complexity" evidence="2">
    <location>
        <begin position="2824"/>
        <end position="2837"/>
    </location>
</feature>
<feature type="region of interest" description="Disordered" evidence="2">
    <location>
        <begin position="1441"/>
        <end position="1488"/>
    </location>
</feature>
<evidence type="ECO:0000256" key="2">
    <source>
        <dbReference type="SAM" id="MobiDB-lite"/>
    </source>
</evidence>
<dbReference type="Pfam" id="PF13424">
    <property type="entry name" value="TPR_12"/>
    <property type="match status" value="8"/>
</dbReference>
<dbReference type="Proteomes" id="UP000762676">
    <property type="component" value="Unassembled WGS sequence"/>
</dbReference>
<feature type="repeat" description="TPR" evidence="1">
    <location>
        <begin position="240"/>
        <end position="273"/>
    </location>
</feature>
<feature type="compositionally biased region" description="Polar residues" evidence="2">
    <location>
        <begin position="2439"/>
        <end position="2453"/>
    </location>
</feature>
<feature type="region of interest" description="Disordered" evidence="2">
    <location>
        <begin position="3148"/>
        <end position="3224"/>
    </location>
</feature>
<feature type="compositionally biased region" description="Basic and acidic residues" evidence="2">
    <location>
        <begin position="2116"/>
        <end position="2142"/>
    </location>
</feature>
<feature type="compositionally biased region" description="Polar residues" evidence="2">
    <location>
        <begin position="2720"/>
        <end position="2731"/>
    </location>
</feature>
<feature type="compositionally biased region" description="Polar residues" evidence="2">
    <location>
        <begin position="2741"/>
        <end position="2757"/>
    </location>
</feature>
<feature type="region of interest" description="Disordered" evidence="2">
    <location>
        <begin position="2230"/>
        <end position="2265"/>
    </location>
</feature>
<feature type="region of interest" description="Disordered" evidence="2">
    <location>
        <begin position="2493"/>
        <end position="2661"/>
    </location>
</feature>
<feature type="region of interest" description="Disordered" evidence="2">
    <location>
        <begin position="2824"/>
        <end position="2882"/>
    </location>
</feature>
<dbReference type="PANTHER" id="PTHR10098:SF108">
    <property type="entry name" value="TETRATRICOPEPTIDE REPEAT PROTEIN 28"/>
    <property type="match status" value="1"/>
</dbReference>
<feature type="region of interest" description="Disordered" evidence="2">
    <location>
        <begin position="3242"/>
        <end position="3325"/>
    </location>
</feature>
<dbReference type="PANTHER" id="PTHR10098">
    <property type="entry name" value="RAPSYN-RELATED"/>
    <property type="match status" value="1"/>
</dbReference>
<feature type="compositionally biased region" description="Polar residues" evidence="2">
    <location>
        <begin position="2870"/>
        <end position="2882"/>
    </location>
</feature>
<organism evidence="5 6">
    <name type="scientific">Elysia marginata</name>
    <dbReference type="NCBI Taxonomy" id="1093978"/>
    <lineage>
        <taxon>Eukaryota</taxon>
        <taxon>Metazoa</taxon>
        <taxon>Spiralia</taxon>
        <taxon>Lophotrochozoa</taxon>
        <taxon>Mollusca</taxon>
        <taxon>Gastropoda</taxon>
        <taxon>Heterobranchia</taxon>
        <taxon>Euthyneura</taxon>
        <taxon>Panpulmonata</taxon>
        <taxon>Sacoglossa</taxon>
        <taxon>Placobranchoidea</taxon>
        <taxon>Plakobranchidae</taxon>
        <taxon>Elysia</taxon>
    </lineage>
</organism>
<feature type="compositionally biased region" description="Polar residues" evidence="2">
    <location>
        <begin position="2570"/>
        <end position="2581"/>
    </location>
</feature>
<feature type="compositionally biased region" description="Basic and acidic residues" evidence="2">
    <location>
        <begin position="3252"/>
        <end position="3262"/>
    </location>
</feature>
<feature type="compositionally biased region" description="Polar residues" evidence="2">
    <location>
        <begin position="3057"/>
        <end position="3071"/>
    </location>
</feature>
<feature type="repeat" description="TPR" evidence="1">
    <location>
        <begin position="520"/>
        <end position="553"/>
    </location>
</feature>
<dbReference type="InterPro" id="IPR024983">
    <property type="entry name" value="CHAT_dom"/>
</dbReference>
<feature type="compositionally biased region" description="Polar residues" evidence="2">
    <location>
        <begin position="2175"/>
        <end position="2185"/>
    </location>
</feature>
<feature type="compositionally biased region" description="Polar residues" evidence="2">
    <location>
        <begin position="3264"/>
        <end position="3284"/>
    </location>
</feature>
<feature type="repeat" description="TPR" evidence="1">
    <location>
        <begin position="963"/>
        <end position="996"/>
    </location>
</feature>
<feature type="compositionally biased region" description="Acidic residues" evidence="2">
    <location>
        <begin position="2146"/>
        <end position="2157"/>
    </location>
</feature>
<comment type="caution">
    <text evidence="5">The sequence shown here is derived from an EMBL/GenBank/DDBJ whole genome shotgun (WGS) entry which is preliminary data.</text>
</comment>
<feature type="compositionally biased region" description="Basic and acidic residues" evidence="2">
    <location>
        <begin position="3038"/>
        <end position="3051"/>
    </location>
</feature>
<feature type="compositionally biased region" description="Polar residues" evidence="2">
    <location>
        <begin position="2849"/>
        <end position="2859"/>
    </location>
</feature>
<feature type="domain" description="CHAT" evidence="3">
    <location>
        <begin position="1357"/>
        <end position="1733"/>
    </location>
</feature>
<feature type="compositionally biased region" description="Low complexity" evidence="2">
    <location>
        <begin position="1598"/>
        <end position="1607"/>
    </location>
</feature>
<keyword evidence="1" id="KW-0802">TPR repeat</keyword>
<feature type="region of interest" description="Disordered" evidence="2">
    <location>
        <begin position="1587"/>
        <end position="1611"/>
    </location>
</feature>
<dbReference type="FunFam" id="1.25.40.10:FF:001590">
    <property type="entry name" value="Rapsynoid, putative"/>
    <property type="match status" value="1"/>
</dbReference>
<dbReference type="FunFam" id="1.25.40.10:FF:001539">
    <property type="entry name" value="AGAP002648-PA"/>
    <property type="match status" value="1"/>
</dbReference>
<feature type="compositionally biased region" description="Polar residues" evidence="2">
    <location>
        <begin position="3185"/>
        <end position="3207"/>
    </location>
</feature>
<evidence type="ECO:0000313" key="6">
    <source>
        <dbReference type="Proteomes" id="UP000762676"/>
    </source>
</evidence>
<feature type="repeat" description="TPR" evidence="1">
    <location>
        <begin position="280"/>
        <end position="313"/>
    </location>
</feature>
<dbReference type="InterPro" id="IPR058900">
    <property type="entry name" value="TTC28_C"/>
</dbReference>
<sequence length="3325" mass="357913">MNIFYVRFLNQIQAYLREGEALQELGRHGDALAALATGLGQDRTNSTLFQGLVEAALRSPLKDKLEPTFKQLEKFGLKSSPFVIIAVIGQELVAAGHFSAAVSILEAALKVGTCSLKLRGSVFSALSSALWGLGRLEKAIYHMQQDLAVAKNMGDQEGECRAYGNLGSAYFTQGRYKESLANHRFQLVLAMKLKSRAVASSALSSLGHVYTAIGDYPNALAAHKQCVLLLKQARETLAEAREIGNVGAVYLAMGNFEDAVECHQEHLKIAREEKSNVEEARAYSNLGSAYHYRRDYAKATMFHKEVLKIAEQNKDKTLEARAYAGLGHAARCSGDTMSAKAYHEKQLDNALQTKDKVAEGRACSNLGIIFHQLGEFEAALKLHKVHMKIAQTLQDRASQGRAHGNIGNAHSALGKHELAVKHHKQELAISSEVNDRHSEGSTHGNLAVAYQALGMTDNALHHYQSHLRISQELKDLPSEARALCNLGNFHCARGNHSSAVSFYEQFLALSKTLNDSEAESKACFNLGYVHFNLSNFSEAIKYYEQDLTFARDRKDRLALARAYCNLGLAQKALQRFEEALDCQKKCLKLMDALENTPGKLRALGNIGDLMLKVGDVTEAIKIYQQQLGLAKQCNSPDLLATAYGALGSAHRLLGQYDKSLAYHTQELTIRQEIEDVRGECRAHGNVGNVHMSLGNFLTAFKCYQEMLERSRELGDHRLEGQACGNLGITRMNMGQYEEAIGLLEEQLAMLEQHYGPTTLHDKGKAFGNLGDCYEALGDYEDAVKWHEQSLIIAQQTGSLPDQDRAYRGLGNAHKAIQNLQQALVCFEKRLYVAHQTDSAASQASAYGELGCLHSLLGNLEQAIACLEHQLSLSQEMGDATCQGDAACGLGGVYQQIGEYATALKYHQMDLHIAEETGNTACQCRAYGNIGLSHESLGNLEEAIRHQEQHLSIAAQLNDGVAKTLAYSSLGRVHHALGHYTQAVQYLQQGLVIAEQLRRREDEAKIRHRLGLALWAAGDLDPCQQQLHRAADLFETIRRESQCSSEYRLSLFDLQTACYQTLQRVLVSLSRHDEALVVAERACTRAFIDLLLERQAGSAGLFNGTSMDLTPASSEQITAAVASQASIVLCFSIAAGHLYSWLLTPSQGIVKFHSTKLSDLDADSEAVDTHSVISASGVSLLDQCVGQVRESMGIESHITTTSSGHRSSTLLSASGKAAKRHGYGSGEDTDSDGGEQDDDVFQLQLEEMDRLTAGSDRSGFLAMLNRSHQLNASSYSLGSLLSAGAGSLGSGLLDRLGGSMRSLGLGSLGGSRMGGGGSVRSLGVSSGVGSAGSVRSLVGRRLGSKSSRNGGVGGSKSPLAILYQLLIEPMESAIQEAREFEAGISGGSVAQEGDDDPVDLVLVLQGDLYLIPFLMLRREQADRFLFEKYTTIIVPSISALSNGSSNNSKSGGSSTVGSQASVASGGLASGAGDSSGGGGRTMGTKRQRPVVQSSGALVVGNPRLTPLICQHWRLQEIPGAEFEARILGELLTCRALIGAEATKGAVLHQIEQVEVVHFATHISWKLSSIVLSPGEMFLSSPPTSQHHHNHFSMLDSDGDSSSSDIAGPINGGGPGNGGPALSEYLLTAADILNLKLRAKLVILNSGYTDDRAGRVNTDGVVGLTRALLSAGAQCVLFSLWPVPDPASKLLMKTLYTALLDGVKVTRALSQAVRTVQTTAQFSHPSNWGGWVLVGADVALSSKSALMGHALGLILEAQGTCRQTLKVLLHLVEKSLQRIHQGCKNSMFTTQASIENKVGQVAGWKELLHAVGFRFEPSTGGLPPAVFFPQADPSDRLTQASASLQALLGLPTTSVSAMSKFVSNFDVGESLIQVLREILSKLSAKESSIDVMVDVKMWDVPGCHEFLASLGLDLVAVGSDKVTLRLSKQAMRRYLQFALQALVSVFDTQEAPRTLHLDTSSSMESLSSTQSGPSSSTFSKSSVTPPTSPMDRGIIGAGSFLGGGSASVHSQKRSLFNPAEMERVRQSHRTSLIAQGSLSGRQLSLERGSSSKSSRSRSSASEQSTPSASPRSPSSPMVPLGATTQSPPLDPAVQLSHQARIRHMYGSQSSRSDVNASDGDHDEDKNRNVGKQMKEEENNRERTGLDVAEGDTLESEDDVVSLTNESVSYTKRADQTAGRNTPESLSLVSRKAENVNKDDSYGERTNVLIEGLLDHSCKNHGDSSSISQRKELVLQQAQPRRSRGSSSSSNATNKTAVDNDEHDEPVTPKSVTFAEQLISEEISFDPSVPHLGEWTEDKGISEAFSVTNDQNCTHLDSGSFDSRRQQNEILKDMSETETVNNFIASEKGDETSEVQSNHLLPDNGHNGGSGMTASQLREHFEKINSSSQANKHAPLPASRTSITGRQQQQQHGVRNALLSSSSSSSHNRSNNNNNISSELSQKTSVVLSNTPSSALKESDLPGSQPAENLALRVLAEVATQRAAVERMQMHSIIQSQDAGRRLREEQQQQQQQKHPVPAQRQRRPSTSSQNSSLALSRDSPSSLSMSSDVNDSLVAPSSTLSRGVVRDENGGKNFSNRGLQQQSVDKRLTLKTSNDSSEPFLSQSSQMAPASRYSTRDPANSPHVSFHDNKGSRPLGTSQKLSAAPVSTSTVNSAASGAKGSFSSSYQNNAKNANRFGPSASTRFSVQSAQSALFPQGGRAIPPAPRSSSGISSGFSMSRPSHTTTGVSDSGNVQHLGVGGSGENSISSDNSEGAESNLQSSASSGYHSEHSGLLRGIGMSSTISGSSDGCARPGSGVGSSSLSHTQLSSEDRDLYTQEFVNRAPSFTFSSGSSSPYSRASNDEMAYPSGPDINNKQGSYGVTPSYHRRSLESKTSTLSDITFPNQGRNLGLNSSVQKYPSFHNTNDLHSILVNEKQDMAPVHGEPSPLMRQSSSFGPGIPSNNAYVVKSSFPLKKGNADEGSNSSLSSSSPSQQPSSASSALPLPPTPLVRTNALGPSPHSRPESSNSLSSQYSTSSSTLSTIYRPLQQQQQQQQQEPQLQHKGEQHGVERRPVIAVGQTPTRGGHYQSSNVTGHALHSSHKDYPGFPPKPQAVRSQNKSFQHGGRKEECVPALGSKDNTRQAQPIRPYRPISISSNIGGHSTTRRGEEFVDSLQSKKVGPNLYSGQSYKRSTQPPTHGYKHFVGANRTSNENPNNQHPSPHYTSSLATDPTGFHQDANSDSFTEDHEDYRARLADTQRNMFSKLQHPKLTHASKAEGSQEKHRNSSYGNNAATRGQSSSQYNSRPSHVAPPSAQQTANQMSPDSYNQQTFQDPRGSVSVVLRSSKC</sequence>
<feature type="compositionally biased region" description="Low complexity" evidence="2">
    <location>
        <begin position="2523"/>
        <end position="2551"/>
    </location>
</feature>
<protein>
    <submittedName>
        <fullName evidence="5">Tetratricopeptide repeat protein 28</fullName>
    </submittedName>
</protein>
<reference evidence="5 6" key="1">
    <citation type="journal article" date="2021" name="Elife">
        <title>Chloroplast acquisition without the gene transfer in kleptoplastic sea slugs, Plakobranchus ocellatus.</title>
        <authorList>
            <person name="Maeda T."/>
            <person name="Takahashi S."/>
            <person name="Yoshida T."/>
            <person name="Shimamura S."/>
            <person name="Takaki Y."/>
            <person name="Nagai Y."/>
            <person name="Toyoda A."/>
            <person name="Suzuki Y."/>
            <person name="Arimoto A."/>
            <person name="Ishii H."/>
            <person name="Satoh N."/>
            <person name="Nishiyama T."/>
            <person name="Hasebe M."/>
            <person name="Maruyama T."/>
            <person name="Minagawa J."/>
            <person name="Obokata J."/>
            <person name="Shigenobu S."/>
        </authorList>
    </citation>
    <scope>NUCLEOTIDE SEQUENCE [LARGE SCALE GENOMIC DNA]</scope>
</reference>
<accession>A0AAV4HFQ2</accession>
<feature type="region of interest" description="Disordered" evidence="2">
    <location>
        <begin position="1215"/>
        <end position="1236"/>
    </location>
</feature>
<feature type="compositionally biased region" description="Acidic residues" evidence="2">
    <location>
        <begin position="1226"/>
        <end position="1236"/>
    </location>
</feature>
<dbReference type="SUPFAM" id="SSF48452">
    <property type="entry name" value="TPR-like"/>
    <property type="match status" value="6"/>
</dbReference>
<dbReference type="Pfam" id="PF13181">
    <property type="entry name" value="TPR_8"/>
    <property type="match status" value="1"/>
</dbReference>
<dbReference type="Pfam" id="PF26117">
    <property type="entry name" value="TTC28_C"/>
    <property type="match status" value="1"/>
</dbReference>
<evidence type="ECO:0000256" key="1">
    <source>
        <dbReference type="PROSITE-ProRule" id="PRU00339"/>
    </source>
</evidence>
<feature type="region of interest" description="Disordered" evidence="2">
    <location>
        <begin position="2954"/>
        <end position="3079"/>
    </location>
</feature>
<feature type="compositionally biased region" description="Low complexity" evidence="2">
    <location>
        <begin position="2774"/>
        <end position="2787"/>
    </location>
</feature>
<dbReference type="EMBL" id="BMAT01009023">
    <property type="protein sequence ID" value="GFR96987.1"/>
    <property type="molecule type" value="Genomic_DNA"/>
</dbReference>
<feature type="compositionally biased region" description="Polar residues" evidence="2">
    <location>
        <begin position="2104"/>
        <end position="2113"/>
    </location>
</feature>
<dbReference type="Gene3D" id="1.25.40.10">
    <property type="entry name" value="Tetratricopeptide repeat domain"/>
    <property type="match status" value="5"/>
</dbReference>
<feature type="compositionally biased region" description="Polar residues" evidence="2">
    <location>
        <begin position="3162"/>
        <end position="3174"/>
    </location>
</feature>
<feature type="compositionally biased region" description="Low complexity" evidence="2">
    <location>
        <begin position="2651"/>
        <end position="2661"/>
    </location>
</feature>
<feature type="compositionally biased region" description="Low complexity" evidence="2">
    <location>
        <begin position="2413"/>
        <end position="2438"/>
    </location>
</feature>
<feature type="domain" description="TTC28 C-terminal" evidence="4">
    <location>
        <begin position="1848"/>
        <end position="1949"/>
    </location>
</feature>
<dbReference type="PROSITE" id="PS50005">
    <property type="entry name" value="TPR"/>
    <property type="match status" value="5"/>
</dbReference>
<feature type="compositionally biased region" description="Low complexity" evidence="2">
    <location>
        <begin position="2040"/>
        <end position="2077"/>
    </location>
</feature>
<feature type="compositionally biased region" description="Polar residues" evidence="2">
    <location>
        <begin position="2633"/>
        <end position="2650"/>
    </location>
</feature>
<feature type="compositionally biased region" description="Polar residues" evidence="2">
    <location>
        <begin position="2588"/>
        <end position="2606"/>
    </location>
</feature>
<feature type="compositionally biased region" description="Low complexity" evidence="2">
    <location>
        <begin position="1958"/>
        <end position="1983"/>
    </location>
</feature>
<feature type="region of interest" description="Disordered" evidence="2">
    <location>
        <begin position="1955"/>
        <end position="1997"/>
    </location>
</feature>
<feature type="region of interest" description="Disordered" evidence="2">
    <location>
        <begin position="2345"/>
        <end position="2461"/>
    </location>
</feature>
<feature type="repeat" description="TPR" evidence="1">
    <location>
        <begin position="763"/>
        <end position="796"/>
    </location>
</feature>
<feature type="compositionally biased region" description="Low complexity" evidence="2">
    <location>
        <begin position="2962"/>
        <end position="2980"/>
    </location>
</feature>
<feature type="compositionally biased region" description="Polar residues" evidence="2">
    <location>
        <begin position="3291"/>
        <end position="3310"/>
    </location>
</feature>
<feature type="region of interest" description="Disordered" evidence="2">
    <location>
        <begin position="2103"/>
        <end position="2189"/>
    </location>
</feature>